<sequence>MFQHAADIGAGLAGDVIEPAAAVDRFHDGFGAGGYIYAHATALGQQLKITGGYRPRFDVAGWRFDHHGGTVANQRPGHRDDVFVSSGLRLKTVAMP</sequence>
<evidence type="ECO:0000313" key="2">
    <source>
        <dbReference type="Proteomes" id="UP000255050"/>
    </source>
</evidence>
<dbReference type="EMBL" id="UGJR01000002">
    <property type="protein sequence ID" value="STR44178.1"/>
    <property type="molecule type" value="Genomic_DNA"/>
</dbReference>
<proteinExistence type="predicted"/>
<name>A0A7H4M702_9ENTR</name>
<reference evidence="1 2" key="1">
    <citation type="submission" date="2018-06" db="EMBL/GenBank/DDBJ databases">
        <authorList>
            <consortium name="Pathogen Informatics"/>
            <person name="Doyle S."/>
        </authorList>
    </citation>
    <scope>NUCLEOTIDE SEQUENCE [LARGE SCALE GENOMIC DNA]</scope>
    <source>
        <strain evidence="1 2">NCTC11694</strain>
    </source>
</reference>
<accession>A0A7H4M702</accession>
<organism evidence="1 2">
    <name type="scientific">Klebsiella michiganensis</name>
    <dbReference type="NCBI Taxonomy" id="1134687"/>
    <lineage>
        <taxon>Bacteria</taxon>
        <taxon>Pseudomonadati</taxon>
        <taxon>Pseudomonadota</taxon>
        <taxon>Gammaproteobacteria</taxon>
        <taxon>Enterobacterales</taxon>
        <taxon>Enterobacteriaceae</taxon>
        <taxon>Klebsiella/Raoultella group</taxon>
        <taxon>Klebsiella</taxon>
    </lineage>
</organism>
<dbReference type="AlphaFoldDB" id="A0A7H4M702"/>
<comment type="caution">
    <text evidence="1">The sequence shown here is derived from an EMBL/GenBank/DDBJ whole genome shotgun (WGS) entry which is preliminary data.</text>
</comment>
<dbReference type="Proteomes" id="UP000255050">
    <property type="component" value="Unassembled WGS sequence"/>
</dbReference>
<evidence type="ECO:0000313" key="1">
    <source>
        <dbReference type="EMBL" id="STR44178.1"/>
    </source>
</evidence>
<gene>
    <name evidence="1" type="ORF">NCTC11694_05473</name>
</gene>
<protein>
    <submittedName>
        <fullName evidence="1">Uncharacterized protein</fullName>
    </submittedName>
</protein>